<feature type="domain" description="HTH lacI-type" evidence="4">
    <location>
        <begin position="7"/>
        <end position="62"/>
    </location>
</feature>
<gene>
    <name evidence="5" type="ORF">FJM65_11440</name>
</gene>
<proteinExistence type="predicted"/>
<dbReference type="Pfam" id="PF00356">
    <property type="entry name" value="LacI"/>
    <property type="match status" value="1"/>
</dbReference>
<keyword evidence="3" id="KW-0804">Transcription</keyword>
<evidence type="ECO:0000256" key="2">
    <source>
        <dbReference type="ARBA" id="ARBA00023125"/>
    </source>
</evidence>
<keyword evidence="2" id="KW-0238">DNA-binding</keyword>
<dbReference type="AlphaFoldDB" id="A0A501WB39"/>
<organism evidence="5 6">
    <name type="scientific">Pontibacter mangrovi</name>
    <dbReference type="NCBI Taxonomy" id="2589816"/>
    <lineage>
        <taxon>Bacteria</taxon>
        <taxon>Pseudomonadati</taxon>
        <taxon>Bacteroidota</taxon>
        <taxon>Cytophagia</taxon>
        <taxon>Cytophagales</taxon>
        <taxon>Hymenobacteraceae</taxon>
        <taxon>Pontibacter</taxon>
    </lineage>
</organism>
<dbReference type="PANTHER" id="PTHR30146">
    <property type="entry name" value="LACI-RELATED TRANSCRIPTIONAL REPRESSOR"/>
    <property type="match status" value="1"/>
</dbReference>
<dbReference type="Proteomes" id="UP000316727">
    <property type="component" value="Unassembled WGS sequence"/>
</dbReference>
<dbReference type="Gene3D" id="1.10.260.40">
    <property type="entry name" value="lambda repressor-like DNA-binding domains"/>
    <property type="match status" value="1"/>
</dbReference>
<dbReference type="GO" id="GO:0003700">
    <property type="term" value="F:DNA-binding transcription factor activity"/>
    <property type="evidence" value="ECO:0007669"/>
    <property type="project" value="TreeGrafter"/>
</dbReference>
<evidence type="ECO:0000256" key="3">
    <source>
        <dbReference type="ARBA" id="ARBA00023163"/>
    </source>
</evidence>
<dbReference type="OrthoDB" id="891936at2"/>
<dbReference type="SUPFAM" id="SSF53822">
    <property type="entry name" value="Periplasmic binding protein-like I"/>
    <property type="match status" value="1"/>
</dbReference>
<reference evidence="5 6" key="1">
    <citation type="submission" date="2019-06" db="EMBL/GenBank/DDBJ databases">
        <title>A novel bacterium of genus Pontibacter, isolated from marine sediment.</title>
        <authorList>
            <person name="Huang H."/>
            <person name="Mo K."/>
            <person name="Hu Y."/>
        </authorList>
    </citation>
    <scope>NUCLEOTIDE SEQUENCE [LARGE SCALE GENOMIC DNA]</scope>
    <source>
        <strain evidence="5 6">HB172049</strain>
    </source>
</reference>
<protein>
    <submittedName>
        <fullName evidence="5">LacI family transcriptional regulator</fullName>
    </submittedName>
</protein>
<dbReference type="InterPro" id="IPR001761">
    <property type="entry name" value="Peripla_BP/Lac1_sug-bd_dom"/>
</dbReference>
<evidence type="ECO:0000313" key="5">
    <source>
        <dbReference type="EMBL" id="TPE44027.1"/>
    </source>
</evidence>
<dbReference type="InterPro" id="IPR000843">
    <property type="entry name" value="HTH_LacI"/>
</dbReference>
<dbReference type="Pfam" id="PF00532">
    <property type="entry name" value="Peripla_BP_1"/>
    <property type="match status" value="1"/>
</dbReference>
<keyword evidence="1" id="KW-0805">Transcription regulation</keyword>
<dbReference type="GO" id="GO:0000976">
    <property type="term" value="F:transcription cis-regulatory region binding"/>
    <property type="evidence" value="ECO:0007669"/>
    <property type="project" value="TreeGrafter"/>
</dbReference>
<dbReference type="CDD" id="cd01392">
    <property type="entry name" value="HTH_LacI"/>
    <property type="match status" value="1"/>
</dbReference>
<dbReference type="PROSITE" id="PS50932">
    <property type="entry name" value="HTH_LACI_2"/>
    <property type="match status" value="1"/>
</dbReference>
<sequence>MKKKLQISDIAKQLNVSITTVSFILNGKAKEKRISDDLTARVLKLVEEVGYRPNQLAQSLRTGKTKTIGLMVEDISNPFFANIARLIEERAHKEGYKIVYCSTEDDTERTKELISMFRDMHVDGYIITPPEGVEEDIKKLIADGFPVVLADRQVAGVDAHCVIVDNLLGAYNATTHLIERGYQRIAFITIDSKQSQMVQRLEGYTKALEENDLEAVVLEVPYRYDAKQMIQSITSFLEERKNIDAVLFATNYVAVRGLEEISQISPADAPAKLGLVSYDDHDVFKFFKPTVTAVAQPTEAIANHVINLMLNLLGQKNSTLKAETIILPTSLVVRNSSLHKTKV</sequence>
<dbReference type="RefSeq" id="WP_140621650.1">
    <property type="nucleotide sequence ID" value="NZ_VFRQ01000005.1"/>
</dbReference>
<dbReference type="SMART" id="SM00354">
    <property type="entry name" value="HTH_LACI"/>
    <property type="match status" value="1"/>
</dbReference>
<dbReference type="EMBL" id="VFRQ01000005">
    <property type="protein sequence ID" value="TPE44027.1"/>
    <property type="molecule type" value="Genomic_DNA"/>
</dbReference>
<name>A0A501WB39_9BACT</name>
<comment type="caution">
    <text evidence="5">The sequence shown here is derived from an EMBL/GenBank/DDBJ whole genome shotgun (WGS) entry which is preliminary data.</text>
</comment>
<dbReference type="InterPro" id="IPR010982">
    <property type="entry name" value="Lambda_DNA-bd_dom_sf"/>
</dbReference>
<evidence type="ECO:0000256" key="1">
    <source>
        <dbReference type="ARBA" id="ARBA00023015"/>
    </source>
</evidence>
<dbReference type="SUPFAM" id="SSF47413">
    <property type="entry name" value="lambda repressor-like DNA-binding domains"/>
    <property type="match status" value="1"/>
</dbReference>
<dbReference type="PANTHER" id="PTHR30146:SF109">
    <property type="entry name" value="HTH-TYPE TRANSCRIPTIONAL REGULATOR GALS"/>
    <property type="match status" value="1"/>
</dbReference>
<dbReference type="InterPro" id="IPR028082">
    <property type="entry name" value="Peripla_BP_I"/>
</dbReference>
<evidence type="ECO:0000259" key="4">
    <source>
        <dbReference type="PROSITE" id="PS50932"/>
    </source>
</evidence>
<keyword evidence="6" id="KW-1185">Reference proteome</keyword>
<dbReference type="Gene3D" id="3.40.50.2300">
    <property type="match status" value="2"/>
</dbReference>
<accession>A0A501WB39</accession>
<evidence type="ECO:0000313" key="6">
    <source>
        <dbReference type="Proteomes" id="UP000316727"/>
    </source>
</evidence>